<dbReference type="AlphaFoldDB" id="A0AAD4BTY3"/>
<evidence type="ECO:0000313" key="2">
    <source>
        <dbReference type="Proteomes" id="UP001194468"/>
    </source>
</evidence>
<organism evidence="1 2">
    <name type="scientific">Boletus edulis BED1</name>
    <dbReference type="NCBI Taxonomy" id="1328754"/>
    <lineage>
        <taxon>Eukaryota</taxon>
        <taxon>Fungi</taxon>
        <taxon>Dikarya</taxon>
        <taxon>Basidiomycota</taxon>
        <taxon>Agaricomycotina</taxon>
        <taxon>Agaricomycetes</taxon>
        <taxon>Agaricomycetidae</taxon>
        <taxon>Boletales</taxon>
        <taxon>Boletineae</taxon>
        <taxon>Boletaceae</taxon>
        <taxon>Boletoideae</taxon>
        <taxon>Boletus</taxon>
    </lineage>
</organism>
<proteinExistence type="predicted"/>
<reference evidence="1" key="1">
    <citation type="submission" date="2019-10" db="EMBL/GenBank/DDBJ databases">
        <authorList>
            <consortium name="DOE Joint Genome Institute"/>
            <person name="Kuo A."/>
            <person name="Miyauchi S."/>
            <person name="Kiss E."/>
            <person name="Drula E."/>
            <person name="Kohler A."/>
            <person name="Sanchez-Garcia M."/>
            <person name="Andreopoulos B."/>
            <person name="Barry K.W."/>
            <person name="Bonito G."/>
            <person name="Buee M."/>
            <person name="Carver A."/>
            <person name="Chen C."/>
            <person name="Cichocki N."/>
            <person name="Clum A."/>
            <person name="Culley D."/>
            <person name="Crous P.W."/>
            <person name="Fauchery L."/>
            <person name="Girlanda M."/>
            <person name="Hayes R."/>
            <person name="Keri Z."/>
            <person name="LaButti K."/>
            <person name="Lipzen A."/>
            <person name="Lombard V."/>
            <person name="Magnuson J."/>
            <person name="Maillard F."/>
            <person name="Morin E."/>
            <person name="Murat C."/>
            <person name="Nolan M."/>
            <person name="Ohm R."/>
            <person name="Pangilinan J."/>
            <person name="Pereira M."/>
            <person name="Perotto S."/>
            <person name="Peter M."/>
            <person name="Riley R."/>
            <person name="Sitrit Y."/>
            <person name="Stielow B."/>
            <person name="Szollosi G."/>
            <person name="Zifcakova L."/>
            <person name="Stursova M."/>
            <person name="Spatafora J.W."/>
            <person name="Tedersoo L."/>
            <person name="Vaario L.-M."/>
            <person name="Yamada A."/>
            <person name="Yan M."/>
            <person name="Wang P."/>
            <person name="Xu J."/>
            <person name="Bruns T."/>
            <person name="Baldrian P."/>
            <person name="Vilgalys R."/>
            <person name="Henrissat B."/>
            <person name="Grigoriev I.V."/>
            <person name="Hibbett D."/>
            <person name="Nagy L.G."/>
            <person name="Martin F.M."/>
        </authorList>
    </citation>
    <scope>NUCLEOTIDE SEQUENCE</scope>
    <source>
        <strain evidence="1">BED1</strain>
    </source>
</reference>
<gene>
    <name evidence="1" type="ORF">L210DRAFT_791494</name>
</gene>
<dbReference type="Proteomes" id="UP001194468">
    <property type="component" value="Unassembled WGS sequence"/>
</dbReference>
<feature type="non-terminal residue" evidence="1">
    <location>
        <position position="69"/>
    </location>
</feature>
<sequence>LNHEDCPLYLHHVSSSMVPLYYHAVPEDVPEVYMIRPDHHIPFYISINSNGDLTVACNIQNPDLITIVV</sequence>
<evidence type="ECO:0000313" key="1">
    <source>
        <dbReference type="EMBL" id="KAF8439493.1"/>
    </source>
</evidence>
<dbReference type="EMBL" id="WHUW01000014">
    <property type="protein sequence ID" value="KAF8439493.1"/>
    <property type="molecule type" value="Genomic_DNA"/>
</dbReference>
<comment type="caution">
    <text evidence="1">The sequence shown here is derived from an EMBL/GenBank/DDBJ whole genome shotgun (WGS) entry which is preliminary data.</text>
</comment>
<keyword evidence="2" id="KW-1185">Reference proteome</keyword>
<protein>
    <submittedName>
        <fullName evidence="1">Uncharacterized protein</fullName>
    </submittedName>
</protein>
<name>A0AAD4BTY3_BOLED</name>
<reference evidence="1" key="2">
    <citation type="journal article" date="2020" name="Nat. Commun.">
        <title>Large-scale genome sequencing of mycorrhizal fungi provides insights into the early evolution of symbiotic traits.</title>
        <authorList>
            <person name="Miyauchi S."/>
            <person name="Kiss E."/>
            <person name="Kuo A."/>
            <person name="Drula E."/>
            <person name="Kohler A."/>
            <person name="Sanchez-Garcia M."/>
            <person name="Morin E."/>
            <person name="Andreopoulos B."/>
            <person name="Barry K.W."/>
            <person name="Bonito G."/>
            <person name="Buee M."/>
            <person name="Carver A."/>
            <person name="Chen C."/>
            <person name="Cichocki N."/>
            <person name="Clum A."/>
            <person name="Culley D."/>
            <person name="Crous P.W."/>
            <person name="Fauchery L."/>
            <person name="Girlanda M."/>
            <person name="Hayes R.D."/>
            <person name="Keri Z."/>
            <person name="LaButti K."/>
            <person name="Lipzen A."/>
            <person name="Lombard V."/>
            <person name="Magnuson J."/>
            <person name="Maillard F."/>
            <person name="Murat C."/>
            <person name="Nolan M."/>
            <person name="Ohm R.A."/>
            <person name="Pangilinan J."/>
            <person name="Pereira M.F."/>
            <person name="Perotto S."/>
            <person name="Peter M."/>
            <person name="Pfister S."/>
            <person name="Riley R."/>
            <person name="Sitrit Y."/>
            <person name="Stielow J.B."/>
            <person name="Szollosi G."/>
            <person name="Zifcakova L."/>
            <person name="Stursova M."/>
            <person name="Spatafora J.W."/>
            <person name="Tedersoo L."/>
            <person name="Vaario L.M."/>
            <person name="Yamada A."/>
            <person name="Yan M."/>
            <person name="Wang P."/>
            <person name="Xu J."/>
            <person name="Bruns T."/>
            <person name="Baldrian P."/>
            <person name="Vilgalys R."/>
            <person name="Dunand C."/>
            <person name="Henrissat B."/>
            <person name="Grigoriev I.V."/>
            <person name="Hibbett D."/>
            <person name="Nagy L.G."/>
            <person name="Martin F.M."/>
        </authorList>
    </citation>
    <scope>NUCLEOTIDE SEQUENCE</scope>
    <source>
        <strain evidence="1">BED1</strain>
    </source>
</reference>
<accession>A0AAD4BTY3</accession>
<feature type="non-terminal residue" evidence="1">
    <location>
        <position position="1"/>
    </location>
</feature>